<keyword evidence="3" id="KW-1185">Reference proteome</keyword>
<dbReference type="EMBL" id="BMKS01000025">
    <property type="protein sequence ID" value="GGG51776.1"/>
    <property type="molecule type" value="Genomic_DNA"/>
</dbReference>
<keyword evidence="1" id="KW-1133">Transmembrane helix</keyword>
<accession>A0A8J3EED0</accession>
<keyword evidence="1" id="KW-0472">Membrane</keyword>
<evidence type="ECO:0000313" key="3">
    <source>
        <dbReference type="Proteomes" id="UP000597507"/>
    </source>
</evidence>
<dbReference type="Proteomes" id="UP000597507">
    <property type="component" value="Unassembled WGS sequence"/>
</dbReference>
<protein>
    <recommendedName>
        <fullName evidence="4">Transmembrane protein</fullName>
    </recommendedName>
</protein>
<name>A0A8J3EED0_9PROT</name>
<proteinExistence type="predicted"/>
<evidence type="ECO:0000256" key="1">
    <source>
        <dbReference type="SAM" id="Phobius"/>
    </source>
</evidence>
<reference evidence="2 3" key="1">
    <citation type="journal article" date="2014" name="Int. J. Syst. Evol. Microbiol.">
        <title>Complete genome sequence of Corynebacterium casei LMG S-19264T (=DSM 44701T), isolated from a smear-ripened cheese.</title>
        <authorList>
            <consortium name="US DOE Joint Genome Institute (JGI-PGF)"/>
            <person name="Walter F."/>
            <person name="Albersmeier A."/>
            <person name="Kalinowski J."/>
            <person name="Ruckert C."/>
        </authorList>
    </citation>
    <scope>NUCLEOTIDE SEQUENCE [LARGE SCALE GENOMIC DNA]</scope>
    <source>
        <strain evidence="2 3">CGMCC 1.16330</strain>
    </source>
</reference>
<evidence type="ECO:0000313" key="2">
    <source>
        <dbReference type="EMBL" id="GGG51776.1"/>
    </source>
</evidence>
<dbReference type="RefSeq" id="WP_188904192.1">
    <property type="nucleotide sequence ID" value="NZ_BMKS01000025.1"/>
</dbReference>
<dbReference type="AlphaFoldDB" id="A0A8J3EED0"/>
<sequence>MAETTTPIQATALRALMAEAAEEGARRALREIGLHDDAAARDVRELRGLLEAWRDARRTAWRAVVKALTTAVLIALAIGVASQIRGR</sequence>
<keyword evidence="1" id="KW-0812">Transmembrane</keyword>
<organism evidence="2 3">
    <name type="scientific">Caldovatus sediminis</name>
    <dbReference type="NCBI Taxonomy" id="2041189"/>
    <lineage>
        <taxon>Bacteria</taxon>
        <taxon>Pseudomonadati</taxon>
        <taxon>Pseudomonadota</taxon>
        <taxon>Alphaproteobacteria</taxon>
        <taxon>Acetobacterales</taxon>
        <taxon>Roseomonadaceae</taxon>
        <taxon>Caldovatus</taxon>
    </lineage>
</organism>
<dbReference type="InterPro" id="IPR046130">
    <property type="entry name" value="DUF6127"/>
</dbReference>
<gene>
    <name evidence="2" type="ORF">GCM10010964_43700</name>
</gene>
<dbReference type="Pfam" id="PF19622">
    <property type="entry name" value="DUF6127"/>
    <property type="match status" value="1"/>
</dbReference>
<comment type="caution">
    <text evidence="2">The sequence shown here is derived from an EMBL/GenBank/DDBJ whole genome shotgun (WGS) entry which is preliminary data.</text>
</comment>
<feature type="transmembrane region" description="Helical" evidence="1">
    <location>
        <begin position="63"/>
        <end position="84"/>
    </location>
</feature>
<evidence type="ECO:0008006" key="4">
    <source>
        <dbReference type="Google" id="ProtNLM"/>
    </source>
</evidence>